<organism evidence="1 2">
    <name type="scientific">Hibiscus syriacus</name>
    <name type="common">Rose of Sharon</name>
    <dbReference type="NCBI Taxonomy" id="106335"/>
    <lineage>
        <taxon>Eukaryota</taxon>
        <taxon>Viridiplantae</taxon>
        <taxon>Streptophyta</taxon>
        <taxon>Embryophyta</taxon>
        <taxon>Tracheophyta</taxon>
        <taxon>Spermatophyta</taxon>
        <taxon>Magnoliopsida</taxon>
        <taxon>eudicotyledons</taxon>
        <taxon>Gunneridae</taxon>
        <taxon>Pentapetalae</taxon>
        <taxon>rosids</taxon>
        <taxon>malvids</taxon>
        <taxon>Malvales</taxon>
        <taxon>Malvaceae</taxon>
        <taxon>Malvoideae</taxon>
        <taxon>Hibiscus</taxon>
    </lineage>
</organism>
<accession>A0A6A3CGU0</accession>
<keyword evidence="2" id="KW-1185">Reference proteome</keyword>
<dbReference type="Proteomes" id="UP000436088">
    <property type="component" value="Unassembled WGS sequence"/>
</dbReference>
<dbReference type="EMBL" id="VEPZ02000281">
    <property type="protein sequence ID" value="KAE8728026.1"/>
    <property type="molecule type" value="Genomic_DNA"/>
</dbReference>
<evidence type="ECO:0000313" key="1">
    <source>
        <dbReference type="EMBL" id="KAE8728026.1"/>
    </source>
</evidence>
<sequence>MGMRWTGQWSRSSRARVMGNRAARSECWQVLAGRGSQATVGRSTWWSSGQVGSRTVLGSCAGWFEAQGGLGTVVSFFSRNPNGSIADEFTKEDLFVTVESVDDETQELVDLRLECEGLRVRSHMHVRHHFQIKLRDNGKILSFQFFEIRFGFSLARVTAETSEIYNERK</sequence>
<proteinExistence type="predicted"/>
<reference evidence="1" key="1">
    <citation type="submission" date="2019-09" db="EMBL/GenBank/DDBJ databases">
        <title>Draft genome information of white flower Hibiscus syriacus.</title>
        <authorList>
            <person name="Kim Y.-M."/>
        </authorList>
    </citation>
    <scope>NUCLEOTIDE SEQUENCE [LARGE SCALE GENOMIC DNA]</scope>
    <source>
        <strain evidence="1">YM2019G1</strain>
    </source>
</reference>
<protein>
    <submittedName>
        <fullName evidence="1">Uncharacterized protein</fullName>
    </submittedName>
</protein>
<comment type="caution">
    <text evidence="1">The sequence shown here is derived from an EMBL/GenBank/DDBJ whole genome shotgun (WGS) entry which is preliminary data.</text>
</comment>
<dbReference type="AlphaFoldDB" id="A0A6A3CGU0"/>
<gene>
    <name evidence="1" type="ORF">F3Y22_tig00004797pilonHSYRG00073</name>
</gene>
<name>A0A6A3CGU0_HIBSY</name>
<evidence type="ECO:0000313" key="2">
    <source>
        <dbReference type="Proteomes" id="UP000436088"/>
    </source>
</evidence>